<dbReference type="PROSITE" id="PS51864">
    <property type="entry name" value="ASTACIN"/>
    <property type="match status" value="1"/>
</dbReference>
<keyword evidence="2 11" id="KW-0964">Secreted</keyword>
<keyword evidence="8 12" id="KW-0482">Metalloprotease</keyword>
<dbReference type="PRINTS" id="PR00480">
    <property type="entry name" value="ASTACIN"/>
</dbReference>
<dbReference type="InterPro" id="IPR034035">
    <property type="entry name" value="Astacin-like_dom"/>
</dbReference>
<evidence type="ECO:0000256" key="12">
    <source>
        <dbReference type="PROSITE-ProRule" id="PRU01211"/>
    </source>
</evidence>
<dbReference type="GO" id="GO:0008270">
    <property type="term" value="F:zinc ion binding"/>
    <property type="evidence" value="ECO:0007669"/>
    <property type="project" value="UniProtKB-UniRule"/>
</dbReference>
<dbReference type="SMART" id="SM00235">
    <property type="entry name" value="ZnMc"/>
    <property type="match status" value="1"/>
</dbReference>
<evidence type="ECO:0000256" key="1">
    <source>
        <dbReference type="ARBA" id="ARBA00004613"/>
    </source>
</evidence>
<dbReference type="PANTHER" id="PTHR10127:SF780">
    <property type="entry name" value="METALLOENDOPEPTIDASE"/>
    <property type="match status" value="1"/>
</dbReference>
<dbReference type="SUPFAM" id="SSF55486">
    <property type="entry name" value="Metalloproteases ('zincins'), catalytic domain"/>
    <property type="match status" value="1"/>
</dbReference>
<dbReference type="Pfam" id="PF01400">
    <property type="entry name" value="Astacin"/>
    <property type="match status" value="1"/>
</dbReference>
<dbReference type="InterPro" id="IPR000742">
    <property type="entry name" value="EGF"/>
</dbReference>
<name>A0A016RU92_9BILA</name>
<comment type="caution">
    <text evidence="12">Lacks conserved residue(s) required for the propagation of feature annotation.</text>
</comment>
<dbReference type="GO" id="GO:0004222">
    <property type="term" value="F:metalloendopeptidase activity"/>
    <property type="evidence" value="ECO:0007669"/>
    <property type="project" value="UniProtKB-UniRule"/>
</dbReference>
<keyword evidence="7 12" id="KW-0862">Zinc</keyword>
<evidence type="ECO:0000256" key="5">
    <source>
        <dbReference type="ARBA" id="ARBA00022729"/>
    </source>
</evidence>
<feature type="binding site" evidence="12">
    <location>
        <position position="136"/>
    </location>
    <ligand>
        <name>Zn(2+)</name>
        <dbReference type="ChEBI" id="CHEBI:29105"/>
        <note>catalytic</note>
    </ligand>
</feature>
<comment type="cofactor">
    <cofactor evidence="12 13">
        <name>Zn(2+)</name>
        <dbReference type="ChEBI" id="CHEBI:29105"/>
    </cofactor>
    <text evidence="12 13">Binds 1 zinc ion per subunit.</text>
</comment>
<evidence type="ECO:0000256" key="11">
    <source>
        <dbReference type="PIRNR" id="PIRNR036365"/>
    </source>
</evidence>
<dbReference type="OrthoDB" id="291007at2759"/>
<evidence type="ECO:0000256" key="3">
    <source>
        <dbReference type="ARBA" id="ARBA00022670"/>
    </source>
</evidence>
<feature type="binding site" evidence="12">
    <location>
        <position position="132"/>
    </location>
    <ligand>
        <name>Zn(2+)</name>
        <dbReference type="ChEBI" id="CHEBI:29105"/>
        <note>catalytic</note>
    </ligand>
</feature>
<evidence type="ECO:0000256" key="9">
    <source>
        <dbReference type="ARBA" id="ARBA00023157"/>
    </source>
</evidence>
<keyword evidence="9" id="KW-1015">Disulfide bond</keyword>
<evidence type="ECO:0000256" key="13">
    <source>
        <dbReference type="RuleBase" id="RU361183"/>
    </source>
</evidence>
<dbReference type="AlphaFoldDB" id="A0A016RU92"/>
<sequence length="406" mass="46280">MALTRVLSISLLRATYFVLLVVAEYSDGDVERDTSHSRSKRQLIGDDKDLWLNGVNFYFDEKVGNLTRQAFLRAAEAWERDTCVNFTQNKSATDVIHIMGGGRFCASNLGRLGGLQNMSLGNGCERFGHAAHEIGHALGLHHTQSRYDRDEHIRINWSNIPEKWRPEFNVTNITEFTTYGLPYDYGSIMHYESNRTKPMMTPTKENYWGTMGSPMISFMDLSMINEHYYCKRICIEKRTKTKCENGGFPHPRDCGGKCICPGGYGGTLCDERPNDLGAVLYATSEWQHLYMTHYNLYKDIDYLKRTYWIKPNSTSPEKVSMEVKMTLINKNLDVGGCVFAGVEIKTNEDKTLTGHRLCSPKDLGGVLKSPCNYSKNSSHIVPVIFYAYNRPEIMIVAKLEYHYVPC</sequence>
<gene>
    <name evidence="15" type="primary">Acey_s0372.g154</name>
    <name evidence="15" type="ORF">Y032_0372g154</name>
</gene>
<dbReference type="InterPro" id="IPR006026">
    <property type="entry name" value="Peptidase_Metallo"/>
</dbReference>
<comment type="caution">
    <text evidence="15">The sequence shown here is derived from an EMBL/GenBank/DDBJ whole genome shotgun (WGS) entry which is preliminary data.</text>
</comment>
<evidence type="ECO:0000313" key="16">
    <source>
        <dbReference type="Proteomes" id="UP000024635"/>
    </source>
</evidence>
<evidence type="ECO:0000259" key="14">
    <source>
        <dbReference type="PROSITE" id="PS51864"/>
    </source>
</evidence>
<feature type="binding site" evidence="12">
    <location>
        <position position="142"/>
    </location>
    <ligand>
        <name>Zn(2+)</name>
        <dbReference type="ChEBI" id="CHEBI:29105"/>
        <note>catalytic</note>
    </ligand>
</feature>
<dbReference type="InterPro" id="IPR024079">
    <property type="entry name" value="MetalloPept_cat_dom_sf"/>
</dbReference>
<accession>A0A016RU92</accession>
<evidence type="ECO:0000256" key="8">
    <source>
        <dbReference type="ARBA" id="ARBA00023049"/>
    </source>
</evidence>
<keyword evidence="5 11" id="KW-0732">Signal</keyword>
<keyword evidence="3 12" id="KW-0645">Protease</keyword>
<dbReference type="GO" id="GO:0018996">
    <property type="term" value="P:molting cycle, collagen and cuticulin-based cuticle"/>
    <property type="evidence" value="ECO:0007669"/>
    <property type="project" value="InterPro"/>
</dbReference>
<feature type="domain" description="Peptidase M12A" evidence="14">
    <location>
        <begin position="42"/>
        <end position="231"/>
    </location>
</feature>
<keyword evidence="16" id="KW-1185">Reference proteome</keyword>
<feature type="chain" id="PRO_5005100898" description="Zinc metalloproteinase" evidence="11 13">
    <location>
        <begin position="29"/>
        <end position="406"/>
    </location>
</feature>
<dbReference type="EMBL" id="JARK01001708">
    <property type="protein sequence ID" value="EYB81881.1"/>
    <property type="molecule type" value="Genomic_DNA"/>
</dbReference>
<comment type="subcellular location">
    <subcellularLocation>
        <location evidence="1 11">Secreted</location>
    </subcellularLocation>
</comment>
<dbReference type="InterPro" id="IPR001506">
    <property type="entry name" value="Peptidase_M12A"/>
</dbReference>
<feature type="signal peptide" evidence="11 13">
    <location>
        <begin position="1"/>
        <end position="28"/>
    </location>
</feature>
<proteinExistence type="predicted"/>
<evidence type="ECO:0000256" key="6">
    <source>
        <dbReference type="ARBA" id="ARBA00022801"/>
    </source>
</evidence>
<dbReference type="GO" id="GO:0006508">
    <property type="term" value="P:proteolysis"/>
    <property type="evidence" value="ECO:0007669"/>
    <property type="project" value="UniProtKB-KW"/>
</dbReference>
<evidence type="ECO:0000256" key="4">
    <source>
        <dbReference type="ARBA" id="ARBA00022723"/>
    </source>
</evidence>
<evidence type="ECO:0000256" key="2">
    <source>
        <dbReference type="ARBA" id="ARBA00022525"/>
    </source>
</evidence>
<evidence type="ECO:0000256" key="7">
    <source>
        <dbReference type="ARBA" id="ARBA00022833"/>
    </source>
</evidence>
<reference evidence="16" key="1">
    <citation type="journal article" date="2015" name="Nat. Genet.">
        <title>The genome and transcriptome of the zoonotic hookworm Ancylostoma ceylanicum identify infection-specific gene families.</title>
        <authorList>
            <person name="Schwarz E.M."/>
            <person name="Hu Y."/>
            <person name="Antoshechkin I."/>
            <person name="Miller M.M."/>
            <person name="Sternberg P.W."/>
            <person name="Aroian R.V."/>
        </authorList>
    </citation>
    <scope>NUCLEOTIDE SEQUENCE</scope>
    <source>
        <strain evidence="16">HY135</strain>
    </source>
</reference>
<evidence type="ECO:0000313" key="15">
    <source>
        <dbReference type="EMBL" id="EYB81881.1"/>
    </source>
</evidence>
<dbReference type="Proteomes" id="UP000024635">
    <property type="component" value="Unassembled WGS sequence"/>
</dbReference>
<dbReference type="PANTHER" id="PTHR10127">
    <property type="entry name" value="DISCOIDIN, CUB, EGF, LAMININ , AND ZINC METALLOPROTEASE DOMAIN CONTAINING"/>
    <property type="match status" value="1"/>
</dbReference>
<evidence type="ECO:0000256" key="10">
    <source>
        <dbReference type="ARBA" id="ARBA00023180"/>
    </source>
</evidence>
<dbReference type="PIRSF" id="PIRSF036365">
    <property type="entry name" value="Astacin_nematoda"/>
    <property type="match status" value="1"/>
</dbReference>
<dbReference type="Gene3D" id="3.40.390.10">
    <property type="entry name" value="Collagenase (Catalytic Domain)"/>
    <property type="match status" value="1"/>
</dbReference>
<dbReference type="InterPro" id="IPR017050">
    <property type="entry name" value="Metallopeptidase_nem"/>
</dbReference>
<organism evidence="15 16">
    <name type="scientific">Ancylostoma ceylanicum</name>
    <dbReference type="NCBI Taxonomy" id="53326"/>
    <lineage>
        <taxon>Eukaryota</taxon>
        <taxon>Metazoa</taxon>
        <taxon>Ecdysozoa</taxon>
        <taxon>Nematoda</taxon>
        <taxon>Chromadorea</taxon>
        <taxon>Rhabditida</taxon>
        <taxon>Rhabditina</taxon>
        <taxon>Rhabditomorpha</taxon>
        <taxon>Strongyloidea</taxon>
        <taxon>Ancylostomatidae</taxon>
        <taxon>Ancylostomatinae</taxon>
        <taxon>Ancylostoma</taxon>
    </lineage>
</organism>
<feature type="active site" evidence="12">
    <location>
        <position position="133"/>
    </location>
</feature>
<dbReference type="PROSITE" id="PS01186">
    <property type="entry name" value="EGF_2"/>
    <property type="match status" value="1"/>
</dbReference>
<keyword evidence="10" id="KW-0325">Glycoprotein</keyword>
<keyword evidence="4 12" id="KW-0479">Metal-binding</keyword>
<dbReference type="CDD" id="cd04280">
    <property type="entry name" value="ZnMc_astacin_like"/>
    <property type="match status" value="1"/>
</dbReference>
<protein>
    <recommendedName>
        <fullName evidence="11">Zinc metalloproteinase</fullName>
    </recommendedName>
</protein>
<dbReference type="GO" id="GO:0005576">
    <property type="term" value="C:extracellular region"/>
    <property type="evidence" value="ECO:0007669"/>
    <property type="project" value="UniProtKB-SubCell"/>
</dbReference>
<keyword evidence="6 12" id="KW-0378">Hydrolase</keyword>